<evidence type="ECO:0000256" key="1">
    <source>
        <dbReference type="ARBA" id="ARBA00005725"/>
    </source>
</evidence>
<sequence length="314" mass="34278">MVKVAVAGGTGGIGLHIVEAIVATGKHEVIVLSRRASHPTLDALGVRMIAVSYDDHAALTAALEGVHTVICTIAGLDEASMVTPQLALLNAAKAAGVTRFAPSEFAARAIPDNPVEAYRLKWPVAQAVARSGLEYTIFEAGIFMNYLASGTPGVGHLHPLRIMIDVEHAKATSPGDGNVHIVYTRAEDVGAFVAASLDLPRWPEFSQMRGDRLTLNEIVRLAEEARGKKFEVTYLSEEQILATLSSREKPSVVHPDARFAAFDFEKFIYEWYLEVVRSNPIGYEGRNLNKLCPQVTPMGVKEFLQTWWERSNNG</sequence>
<dbReference type="Gene3D" id="3.90.25.10">
    <property type="entry name" value="UDP-galactose 4-epimerase, domain 1"/>
    <property type="match status" value="1"/>
</dbReference>
<evidence type="ECO:0000313" key="6">
    <source>
        <dbReference type="Proteomes" id="UP000703269"/>
    </source>
</evidence>
<evidence type="ECO:0000313" key="5">
    <source>
        <dbReference type="EMBL" id="GJE97671.1"/>
    </source>
</evidence>
<reference evidence="5 6" key="1">
    <citation type="submission" date="2021-08" db="EMBL/GenBank/DDBJ databases">
        <title>Draft Genome Sequence of Phanerochaete sordida strain YK-624.</title>
        <authorList>
            <person name="Mori T."/>
            <person name="Dohra H."/>
            <person name="Suzuki T."/>
            <person name="Kawagishi H."/>
            <person name="Hirai H."/>
        </authorList>
    </citation>
    <scope>NUCLEOTIDE SEQUENCE [LARGE SCALE GENOMIC DNA]</scope>
    <source>
        <strain evidence="5 6">YK-624</strain>
    </source>
</reference>
<comment type="caution">
    <text evidence="5">The sequence shown here is derived from an EMBL/GenBank/DDBJ whole genome shotgun (WGS) entry which is preliminary data.</text>
</comment>
<dbReference type="AlphaFoldDB" id="A0A9P3GMD6"/>
<keyword evidence="3" id="KW-0560">Oxidoreductase</keyword>
<proteinExistence type="inferred from homology"/>
<dbReference type="EMBL" id="BPQB01000075">
    <property type="protein sequence ID" value="GJE97671.1"/>
    <property type="molecule type" value="Genomic_DNA"/>
</dbReference>
<organism evidence="5 6">
    <name type="scientific">Phanerochaete sordida</name>
    <dbReference type="NCBI Taxonomy" id="48140"/>
    <lineage>
        <taxon>Eukaryota</taxon>
        <taxon>Fungi</taxon>
        <taxon>Dikarya</taxon>
        <taxon>Basidiomycota</taxon>
        <taxon>Agaricomycotina</taxon>
        <taxon>Agaricomycetes</taxon>
        <taxon>Polyporales</taxon>
        <taxon>Phanerochaetaceae</taxon>
        <taxon>Phanerochaete</taxon>
    </lineage>
</organism>
<feature type="domain" description="NmrA-like" evidence="4">
    <location>
        <begin position="3"/>
        <end position="244"/>
    </location>
</feature>
<protein>
    <submittedName>
        <fullName evidence="5">NAD(P)-binding protein</fullName>
    </submittedName>
</protein>
<evidence type="ECO:0000256" key="2">
    <source>
        <dbReference type="ARBA" id="ARBA00022857"/>
    </source>
</evidence>
<gene>
    <name evidence="5" type="ORF">PsYK624_138920</name>
</gene>
<dbReference type="InterPro" id="IPR036291">
    <property type="entry name" value="NAD(P)-bd_dom_sf"/>
</dbReference>
<keyword evidence="6" id="KW-1185">Reference proteome</keyword>
<dbReference type="SUPFAM" id="SSF51735">
    <property type="entry name" value="NAD(P)-binding Rossmann-fold domains"/>
    <property type="match status" value="1"/>
</dbReference>
<dbReference type="InterPro" id="IPR051609">
    <property type="entry name" value="NmrA/Isoflavone_reductase-like"/>
</dbReference>
<dbReference type="Gene3D" id="3.40.50.720">
    <property type="entry name" value="NAD(P)-binding Rossmann-like Domain"/>
    <property type="match status" value="1"/>
</dbReference>
<comment type="similarity">
    <text evidence="1">Belongs to the NmrA-type oxidoreductase family. Isoflavone reductase subfamily.</text>
</comment>
<keyword evidence="2" id="KW-0521">NADP</keyword>
<evidence type="ECO:0000259" key="4">
    <source>
        <dbReference type="Pfam" id="PF05368"/>
    </source>
</evidence>
<dbReference type="OrthoDB" id="9974981at2759"/>
<dbReference type="PANTHER" id="PTHR47706:SF4">
    <property type="entry name" value="NMRA-LIKE DOMAIN-CONTAINING PROTEIN"/>
    <property type="match status" value="1"/>
</dbReference>
<dbReference type="Proteomes" id="UP000703269">
    <property type="component" value="Unassembled WGS sequence"/>
</dbReference>
<evidence type="ECO:0000256" key="3">
    <source>
        <dbReference type="ARBA" id="ARBA00023002"/>
    </source>
</evidence>
<name>A0A9P3GMD6_9APHY</name>
<accession>A0A9P3GMD6</accession>
<dbReference type="InterPro" id="IPR008030">
    <property type="entry name" value="NmrA-like"/>
</dbReference>
<dbReference type="GO" id="GO:0016491">
    <property type="term" value="F:oxidoreductase activity"/>
    <property type="evidence" value="ECO:0007669"/>
    <property type="project" value="UniProtKB-KW"/>
</dbReference>
<dbReference type="Pfam" id="PF05368">
    <property type="entry name" value="NmrA"/>
    <property type="match status" value="1"/>
</dbReference>
<dbReference type="PANTHER" id="PTHR47706">
    <property type="entry name" value="NMRA-LIKE FAMILY PROTEIN"/>
    <property type="match status" value="1"/>
</dbReference>